<keyword evidence="3" id="KW-1185">Reference proteome</keyword>
<evidence type="ECO:0000259" key="1">
    <source>
        <dbReference type="Pfam" id="PF07985"/>
    </source>
</evidence>
<proteinExistence type="predicted"/>
<reference evidence="2 3" key="1">
    <citation type="submission" date="2017-06" db="EMBL/GenBank/DDBJ databases">
        <title>Ant-infecting Ophiocordyceps genomes reveal a high diversity of potential behavioral manipulation genes and a possible major role for enterotoxins.</title>
        <authorList>
            <person name="De Bekker C."/>
            <person name="Evans H.C."/>
            <person name="Brachmann A."/>
            <person name="Hughes D.P."/>
        </authorList>
    </citation>
    <scope>NUCLEOTIDE SEQUENCE [LARGE SCALE GENOMIC DNA]</scope>
    <source>
        <strain evidence="2 3">Map64</strain>
    </source>
</reference>
<dbReference type="Pfam" id="PF07985">
    <property type="entry name" value="SRR1"/>
    <property type="match status" value="1"/>
</dbReference>
<dbReference type="Proteomes" id="UP000226192">
    <property type="component" value="Unassembled WGS sequence"/>
</dbReference>
<evidence type="ECO:0000313" key="3">
    <source>
        <dbReference type="Proteomes" id="UP000226192"/>
    </source>
</evidence>
<sequence length="240" mass="25786">MDGWTRVTRRNKRLPAIPRHVHQPASVLAIDTIAARHARVCAAWQASSACAAVRGLVRGITTQVLSATCLGLGSFEPPDGGWDACHRAHVQLAAFATIIHELEQASQSPIPCFFQDPAFSPSDCAFLASLGYSVLIAPAASAHIDASSFIYAIHLYRPVYADALAAGPPAIFVGTAWPVWDALPPAQPRLDALKTMHDTYHHTTFPQYDDENVFSSTAIYWRPSLSADGLATTLGNVSLA</sequence>
<dbReference type="STRING" id="1399860.A0A2C5YBL4"/>
<dbReference type="PANTHER" id="PTHR42080">
    <property type="entry name" value="SRR1 DOMAIN-CONTAINING PROTEIN"/>
    <property type="match status" value="1"/>
</dbReference>
<dbReference type="InterPro" id="IPR012942">
    <property type="entry name" value="SRR1-like"/>
</dbReference>
<dbReference type="OrthoDB" id="5318346at2759"/>
<gene>
    <name evidence="2" type="ORF">CDD81_4711</name>
</gene>
<dbReference type="EMBL" id="NJET01000032">
    <property type="protein sequence ID" value="PHH64354.1"/>
    <property type="molecule type" value="Genomic_DNA"/>
</dbReference>
<dbReference type="AlphaFoldDB" id="A0A2C5YBL4"/>
<feature type="domain" description="SRR1-like" evidence="1">
    <location>
        <begin position="61"/>
        <end position="221"/>
    </location>
</feature>
<name>A0A2C5YBL4_9HYPO</name>
<comment type="caution">
    <text evidence="2">The sequence shown here is derived from an EMBL/GenBank/DDBJ whole genome shotgun (WGS) entry which is preliminary data.</text>
</comment>
<organism evidence="2 3">
    <name type="scientific">Ophiocordyceps australis</name>
    <dbReference type="NCBI Taxonomy" id="1399860"/>
    <lineage>
        <taxon>Eukaryota</taxon>
        <taxon>Fungi</taxon>
        <taxon>Dikarya</taxon>
        <taxon>Ascomycota</taxon>
        <taxon>Pezizomycotina</taxon>
        <taxon>Sordariomycetes</taxon>
        <taxon>Hypocreomycetidae</taxon>
        <taxon>Hypocreales</taxon>
        <taxon>Ophiocordycipitaceae</taxon>
        <taxon>Ophiocordyceps</taxon>
    </lineage>
</organism>
<protein>
    <recommendedName>
        <fullName evidence="1">SRR1-like domain-containing protein</fullName>
    </recommendedName>
</protein>
<evidence type="ECO:0000313" key="2">
    <source>
        <dbReference type="EMBL" id="PHH64354.1"/>
    </source>
</evidence>
<accession>A0A2C5YBL4</accession>
<dbReference type="PANTHER" id="PTHR42080:SF1">
    <property type="entry name" value="SRR1-LIKE DOMAIN-CONTAINING PROTEIN"/>
    <property type="match status" value="1"/>
</dbReference>